<organism evidence="10 11">
    <name type="scientific">Leptosia nina</name>
    <dbReference type="NCBI Taxonomy" id="320188"/>
    <lineage>
        <taxon>Eukaryota</taxon>
        <taxon>Metazoa</taxon>
        <taxon>Ecdysozoa</taxon>
        <taxon>Arthropoda</taxon>
        <taxon>Hexapoda</taxon>
        <taxon>Insecta</taxon>
        <taxon>Pterygota</taxon>
        <taxon>Neoptera</taxon>
        <taxon>Endopterygota</taxon>
        <taxon>Lepidoptera</taxon>
        <taxon>Glossata</taxon>
        <taxon>Ditrysia</taxon>
        <taxon>Papilionoidea</taxon>
        <taxon>Pieridae</taxon>
        <taxon>Pierinae</taxon>
        <taxon>Leptosia</taxon>
    </lineage>
</organism>
<dbReference type="InterPro" id="IPR013525">
    <property type="entry name" value="ABC2_TM"/>
</dbReference>
<dbReference type="InterPro" id="IPR056264">
    <property type="entry name" value="R2_ABCA1-4-like"/>
</dbReference>
<evidence type="ECO:0000256" key="4">
    <source>
        <dbReference type="ARBA" id="ARBA00022840"/>
    </source>
</evidence>
<feature type="transmembrane region" description="Helical" evidence="8">
    <location>
        <begin position="843"/>
        <end position="862"/>
    </location>
</feature>
<dbReference type="InterPro" id="IPR003439">
    <property type="entry name" value="ABC_transporter-like_ATP-bd"/>
</dbReference>
<accession>A0AAV1JXP0</accession>
<feature type="transmembrane region" description="Helical" evidence="8">
    <location>
        <begin position="402"/>
        <end position="425"/>
    </location>
</feature>
<gene>
    <name evidence="10" type="ORF">LNINA_LOCUS12108</name>
</gene>
<dbReference type="GO" id="GO:0005319">
    <property type="term" value="F:lipid transporter activity"/>
    <property type="evidence" value="ECO:0007669"/>
    <property type="project" value="TreeGrafter"/>
</dbReference>
<dbReference type="GO" id="GO:0016020">
    <property type="term" value="C:membrane"/>
    <property type="evidence" value="ECO:0007669"/>
    <property type="project" value="UniProtKB-SubCell"/>
</dbReference>
<evidence type="ECO:0000313" key="10">
    <source>
        <dbReference type="EMBL" id="CAK1553091.1"/>
    </source>
</evidence>
<evidence type="ECO:0000256" key="2">
    <source>
        <dbReference type="ARBA" id="ARBA00022692"/>
    </source>
</evidence>
<feature type="transmembrane region" description="Helical" evidence="8">
    <location>
        <begin position="1051"/>
        <end position="1071"/>
    </location>
</feature>
<feature type="transmembrane region" description="Helical" evidence="8">
    <location>
        <begin position="1154"/>
        <end position="1176"/>
    </location>
</feature>
<keyword evidence="11" id="KW-1185">Reference proteome</keyword>
<evidence type="ECO:0000313" key="11">
    <source>
        <dbReference type="Proteomes" id="UP001497472"/>
    </source>
</evidence>
<feature type="transmembrane region" description="Helical" evidence="8">
    <location>
        <begin position="217"/>
        <end position="244"/>
    </location>
</feature>
<keyword evidence="3" id="KW-0547">Nucleotide-binding</keyword>
<comment type="caution">
    <text evidence="10">The sequence shown here is derived from an EMBL/GenBank/DDBJ whole genome shotgun (WGS) entry which is preliminary data.</text>
</comment>
<dbReference type="InterPro" id="IPR003593">
    <property type="entry name" value="AAA+_ATPase"/>
</dbReference>
<dbReference type="GO" id="GO:0016887">
    <property type="term" value="F:ATP hydrolysis activity"/>
    <property type="evidence" value="ECO:0007669"/>
    <property type="project" value="InterPro"/>
</dbReference>
<dbReference type="PROSITE" id="PS50893">
    <property type="entry name" value="ABC_TRANSPORTER_2"/>
    <property type="match status" value="2"/>
</dbReference>
<dbReference type="EMBL" id="CAVLEF010000203">
    <property type="protein sequence ID" value="CAK1553091.1"/>
    <property type="molecule type" value="Genomic_DNA"/>
</dbReference>
<dbReference type="Pfam" id="PF23321">
    <property type="entry name" value="R1_ABCA1"/>
    <property type="match status" value="1"/>
</dbReference>
<feature type="transmembrane region" description="Helical" evidence="8">
    <location>
        <begin position="1091"/>
        <end position="1117"/>
    </location>
</feature>
<dbReference type="CDD" id="cd03263">
    <property type="entry name" value="ABC_subfamily_A"/>
    <property type="match status" value="2"/>
</dbReference>
<dbReference type="PANTHER" id="PTHR19229:SF250">
    <property type="entry name" value="ABC TRANSPORTER DOMAIN-CONTAINING PROTEIN-RELATED"/>
    <property type="match status" value="1"/>
</dbReference>
<evidence type="ECO:0000256" key="5">
    <source>
        <dbReference type="ARBA" id="ARBA00022989"/>
    </source>
</evidence>
<evidence type="ECO:0000256" key="8">
    <source>
        <dbReference type="SAM" id="Phobius"/>
    </source>
</evidence>
<dbReference type="SUPFAM" id="SSF52540">
    <property type="entry name" value="P-loop containing nucleoside triphosphate hydrolases"/>
    <property type="match status" value="2"/>
</dbReference>
<feature type="domain" description="ABC transporter" evidence="9">
    <location>
        <begin position="1300"/>
        <end position="1535"/>
    </location>
</feature>
<feature type="transmembrane region" description="Helical" evidence="8">
    <location>
        <begin position="20"/>
        <end position="40"/>
    </location>
</feature>
<dbReference type="InterPro" id="IPR017871">
    <property type="entry name" value="ABC_transporter-like_CS"/>
</dbReference>
<keyword evidence="5 8" id="KW-1133">Transmembrane helix</keyword>
<dbReference type="Pfam" id="PF12698">
    <property type="entry name" value="ABC2_membrane_3"/>
    <property type="match status" value="1"/>
</dbReference>
<reference evidence="10 11" key="1">
    <citation type="submission" date="2023-11" db="EMBL/GenBank/DDBJ databases">
        <authorList>
            <person name="Okamura Y."/>
        </authorList>
    </citation>
    <scope>NUCLEOTIDE SEQUENCE [LARGE SCALE GENOMIC DNA]</scope>
</reference>
<feature type="transmembrane region" description="Helical" evidence="8">
    <location>
        <begin position="264"/>
        <end position="290"/>
    </location>
</feature>
<keyword evidence="6 8" id="KW-0472">Membrane</keyword>
<dbReference type="Proteomes" id="UP001497472">
    <property type="component" value="Unassembled WGS sequence"/>
</dbReference>
<feature type="transmembrane region" description="Helical" evidence="8">
    <location>
        <begin position="302"/>
        <end position="326"/>
    </location>
</feature>
<keyword evidence="2 8" id="KW-0812">Transmembrane</keyword>
<proteinExistence type="predicted"/>
<dbReference type="InterPro" id="IPR026082">
    <property type="entry name" value="ABCA"/>
</dbReference>
<dbReference type="GO" id="GO:0005524">
    <property type="term" value="F:ATP binding"/>
    <property type="evidence" value="ECO:0007669"/>
    <property type="project" value="UniProtKB-KW"/>
</dbReference>
<dbReference type="GO" id="GO:0140359">
    <property type="term" value="F:ABC-type transporter activity"/>
    <property type="evidence" value="ECO:0007669"/>
    <property type="project" value="InterPro"/>
</dbReference>
<evidence type="ECO:0000259" key="9">
    <source>
        <dbReference type="PROSITE" id="PS50893"/>
    </source>
</evidence>
<name>A0AAV1JXP0_9NEOP</name>
<dbReference type="Gene3D" id="3.40.50.300">
    <property type="entry name" value="P-loop containing nucleotide triphosphate hydrolases"/>
    <property type="match status" value="2"/>
</dbReference>
<sequence length="1640" mass="182905">MRGALLVLMWKHLMVRIKRFLHTPIELLSPIVLFIILYIFKDKINPVNKTLQLSDFNVHNTDILPLDKLEPPRKVYYIPETELTNLLMERVGSQLGLKRLKEGQAWFPGYLPLANEAELTKTAGSLEYGDAIVIFQNVNGTWPEKLNYTIRIKENLSFRIEPSLGSHENYGTVYNRFLRLQWAIDSTYLQLLTGNVIKQKVTVQEFPYAEAAQNETVGLIGILLIVISWLSLVLVFVFTASRLLEERCSGIQELIKMVGVSSNLISISHFLNVLPAGIIFSVVGTALLTASSNPLLRHTNPLLVAIMLLLHFVSIISLAFAFSYMLKSPQYVVSLASTVYVILKYPTTWIQGVIVPWWARPFSMLIPHAPMVCFWEDMVALELYGKGITFSNMAKPHSQGGVSVIGCYLFLVLQTAIFFSLAHYLSLVNPGPYGQALPWTFFCQKSYWSKRQVVPEEESEEMQEMEDEEDGLFFEPAPRNAEAGIKIINVSKVFGKKRALNNVNMDVYRGEITVLLGHNGAGKTTLMSIITGMLSPSEGQVYVEGLDTATQRNEMRQHLGLCPQHNLFFPDLTVLEHIIFFTMLKGIGYTEAKSSSLKLLEHLGLSPKLNEPSSALSGGMKRRLQLGCALAGDARLLVLDEPTAGLDVESRRQLWDLLTSLRGSRTVLLSTHFMEEADALGDRVAALHAGKLRCHATPMHLKRALGTGYRLTFTTIGLPNERLITEVVQSQIPDASVKETSMNSISYNLPAKDSAKFGKLFSTLEKKRHQLGIDAIGVGKSTLEEVFLKLCSDITTNFDDDEVDATTQEANYPKVTGLPLYLRQFSVLFKRQLKYLWSRKKSFIALQVILPILFICGVTYSINDATIPPDKQPAVAMNLDVYKDLDNQRVLYKVNETVSLRSVSDTYPKVDFERADDVASNVLRISKRDPLDFNKYLVGVELNETDAKILYTTHVHHAAPVAMNLLNNVLASKLLPWGDGATITTVNYPVYSVNMRAAEIVEPKDTSNTFLWASLIVFIIAATQMNSVTLACKERLTSTRHLHIMSGCPSVVYWLSTLVFQIFLYILTLLIPTIVACITLEKDNTLNQPGFLVILTLILILGMTAFLCFVFFVSFFFAERAASGILIAIIFVFGFLTPTMQAGAELIKDELPSYVHYLLTATGYIVPSHTFSMAVIRAGNVARINAFCDLNKDKCPNLIIPALGFDVKKCCELNTNPRSYFDFDEYAPAMFLIILFVQIVVYMAIVIALEEGYFMCLCDRLLNPTYTPKSRDDIDEIVRAERLYVNKAIDLPARDIQDAMLVDDVHKNYVRPFKKSCNAVKGVSFSVKKGECFGLLGVNGAGKSTTFKMLTATECPTRGRIFGNGYHMMKSRTEYLRSLGYCPQFFGLDAFLTGRDNLTLLLTLQGRDEEHIHHEVDSWIETVGLSKYADLPVSGYSGGCARRLSTAASLCGNAAVTLLDEPTAGVDVAARRRVWAALRRATACCRSLIITSHSMDEMEALCDRIAIMSAGEIRALGEAAVLRANHAAGHALTLKLTPASTDETDGSKSHLRRLKAALQERFDCTLKDEHKTMLQYHINDEIAYSELFTALEKLKDQFPLVEDYSVTETTLEEVFLSYAQTDTATPGPSEATADTQGSPA</sequence>
<dbReference type="PANTHER" id="PTHR19229">
    <property type="entry name" value="ATP-BINDING CASSETTE TRANSPORTER SUBFAMILY A ABCA"/>
    <property type="match status" value="1"/>
</dbReference>
<feature type="region of interest" description="Disordered" evidence="7">
    <location>
        <begin position="1620"/>
        <end position="1640"/>
    </location>
</feature>
<comment type="subcellular location">
    <subcellularLocation>
        <location evidence="1">Membrane</location>
        <topology evidence="1">Multi-pass membrane protein</topology>
    </subcellularLocation>
</comment>
<protein>
    <recommendedName>
        <fullName evidence="9">ABC transporter domain-containing protein</fullName>
    </recommendedName>
</protein>
<evidence type="ECO:0000256" key="7">
    <source>
        <dbReference type="SAM" id="MobiDB-lite"/>
    </source>
</evidence>
<dbReference type="Pfam" id="PF00005">
    <property type="entry name" value="ABC_tran"/>
    <property type="match status" value="2"/>
</dbReference>
<dbReference type="SMART" id="SM00382">
    <property type="entry name" value="AAA"/>
    <property type="match status" value="2"/>
</dbReference>
<dbReference type="PROSITE" id="PS00211">
    <property type="entry name" value="ABC_TRANSPORTER_1"/>
    <property type="match status" value="1"/>
</dbReference>
<evidence type="ECO:0000256" key="3">
    <source>
        <dbReference type="ARBA" id="ARBA00022741"/>
    </source>
</evidence>
<dbReference type="InterPro" id="IPR027417">
    <property type="entry name" value="P-loop_NTPase"/>
</dbReference>
<feature type="transmembrane region" description="Helical" evidence="8">
    <location>
        <begin position="1124"/>
        <end position="1142"/>
    </location>
</feature>
<evidence type="ECO:0000256" key="6">
    <source>
        <dbReference type="ARBA" id="ARBA00023136"/>
    </source>
</evidence>
<feature type="transmembrane region" description="Helical" evidence="8">
    <location>
        <begin position="338"/>
        <end position="359"/>
    </location>
</feature>
<dbReference type="FunFam" id="3.40.50.300:FF:000436">
    <property type="entry name" value="ATP binding cassette subfamily A member 9"/>
    <property type="match status" value="1"/>
</dbReference>
<feature type="transmembrane region" description="Helical" evidence="8">
    <location>
        <begin position="1226"/>
        <end position="1249"/>
    </location>
</feature>
<keyword evidence="4" id="KW-0067">ATP-binding</keyword>
<feature type="domain" description="ABC transporter" evidence="9">
    <location>
        <begin position="485"/>
        <end position="714"/>
    </location>
</feature>
<feature type="transmembrane region" description="Helical" evidence="8">
    <location>
        <begin position="1010"/>
        <end position="1031"/>
    </location>
</feature>
<evidence type="ECO:0000256" key="1">
    <source>
        <dbReference type="ARBA" id="ARBA00004141"/>
    </source>
</evidence>